<dbReference type="CDD" id="cd19481">
    <property type="entry name" value="RecA-like_protease"/>
    <property type="match status" value="1"/>
</dbReference>
<proteinExistence type="predicted"/>
<dbReference type="Pfam" id="PF00004">
    <property type="entry name" value="AAA"/>
    <property type="match status" value="1"/>
</dbReference>
<evidence type="ECO:0000313" key="4">
    <source>
        <dbReference type="EMBL" id="MEO3692008.1"/>
    </source>
</evidence>
<dbReference type="RefSeq" id="WP_347704814.1">
    <property type="nucleotide sequence ID" value="NZ_JBDPZD010000002.1"/>
</dbReference>
<name>A0ABV0G2Q1_9BURK</name>
<dbReference type="PANTHER" id="PTHR23073">
    <property type="entry name" value="26S PROTEASOME REGULATORY SUBUNIT"/>
    <property type="match status" value="1"/>
</dbReference>
<accession>A0ABV0G2Q1</accession>
<sequence length="166" mass="17725">MPKLDKSTTRSEALTVPSSRTALLRNLSAARAGTVILTTASGMSRQAAAEAVAREMGRPLVSLELGKLASQYIGETEKNLDRALAAAEAGGAVLFFDEADALFGTRSEVKDSHDRYANIETNYLLQKLEAYGGVVLLASSGRQCLDPACLSRLRNVVDLAWPAKGR</sequence>
<evidence type="ECO:0000313" key="5">
    <source>
        <dbReference type="Proteomes" id="UP001495147"/>
    </source>
</evidence>
<evidence type="ECO:0000256" key="1">
    <source>
        <dbReference type="ARBA" id="ARBA00022741"/>
    </source>
</evidence>
<dbReference type="Proteomes" id="UP001495147">
    <property type="component" value="Unassembled WGS sequence"/>
</dbReference>
<keyword evidence="1" id="KW-0547">Nucleotide-binding</keyword>
<organism evidence="4 5">
    <name type="scientific">Roseateles paludis</name>
    <dbReference type="NCBI Taxonomy" id="3145238"/>
    <lineage>
        <taxon>Bacteria</taxon>
        <taxon>Pseudomonadati</taxon>
        <taxon>Pseudomonadota</taxon>
        <taxon>Betaproteobacteria</taxon>
        <taxon>Burkholderiales</taxon>
        <taxon>Sphaerotilaceae</taxon>
        <taxon>Roseateles</taxon>
    </lineage>
</organism>
<protein>
    <submittedName>
        <fullName evidence="4">ATP-binding protein</fullName>
    </submittedName>
</protein>
<comment type="caution">
    <text evidence="4">The sequence shown here is derived from an EMBL/GenBank/DDBJ whole genome shotgun (WGS) entry which is preliminary data.</text>
</comment>
<dbReference type="InterPro" id="IPR027417">
    <property type="entry name" value="P-loop_NTPase"/>
</dbReference>
<keyword evidence="5" id="KW-1185">Reference proteome</keyword>
<evidence type="ECO:0000259" key="3">
    <source>
        <dbReference type="Pfam" id="PF00004"/>
    </source>
</evidence>
<reference evidence="4 5" key="1">
    <citation type="submission" date="2024-05" db="EMBL/GenBank/DDBJ databases">
        <title>Roseateles sp. DJS-2-20 16S ribosomal RNA gene Genome sequencing and assembly.</title>
        <authorList>
            <person name="Woo H."/>
        </authorList>
    </citation>
    <scope>NUCLEOTIDE SEQUENCE [LARGE SCALE GENOMIC DNA]</scope>
    <source>
        <strain evidence="4 5">DJS-2-20</strain>
    </source>
</reference>
<dbReference type="Gene3D" id="3.40.50.300">
    <property type="entry name" value="P-loop containing nucleotide triphosphate hydrolases"/>
    <property type="match status" value="1"/>
</dbReference>
<dbReference type="InterPro" id="IPR003959">
    <property type="entry name" value="ATPase_AAA_core"/>
</dbReference>
<gene>
    <name evidence="4" type="ORF">ABDJ85_11045</name>
</gene>
<dbReference type="GO" id="GO:0005524">
    <property type="term" value="F:ATP binding"/>
    <property type="evidence" value="ECO:0007669"/>
    <property type="project" value="UniProtKB-KW"/>
</dbReference>
<dbReference type="InterPro" id="IPR050221">
    <property type="entry name" value="26S_Proteasome_ATPase"/>
</dbReference>
<evidence type="ECO:0000256" key="2">
    <source>
        <dbReference type="ARBA" id="ARBA00022840"/>
    </source>
</evidence>
<keyword evidence="2 4" id="KW-0067">ATP-binding</keyword>
<feature type="domain" description="ATPase AAA-type core" evidence="3">
    <location>
        <begin position="36"/>
        <end position="157"/>
    </location>
</feature>
<dbReference type="EMBL" id="JBDPZD010000002">
    <property type="protein sequence ID" value="MEO3692008.1"/>
    <property type="molecule type" value="Genomic_DNA"/>
</dbReference>
<dbReference type="SUPFAM" id="SSF52540">
    <property type="entry name" value="P-loop containing nucleoside triphosphate hydrolases"/>
    <property type="match status" value="1"/>
</dbReference>